<protein>
    <submittedName>
        <fullName evidence="1">Uncharacterized protein</fullName>
    </submittedName>
</protein>
<proteinExistence type="predicted"/>
<dbReference type="EMBL" id="BAABJK010000011">
    <property type="protein sequence ID" value="GAA4976780.1"/>
    <property type="molecule type" value="Genomic_DNA"/>
</dbReference>
<sequence>MNQPKSKIMKKLLYLILLLPLVVFSQENERFLLNMSEITVKRGHEVQFIEGVKSWKECYLENEGEDKWNIWRRVQGEGTVYTMTSRMAKWAEMDESGDEAGKACRTLVQNFILPHVESVHYNVASSIPEISTKTPMSEDTELVNVYNFKISNSTTFREVVDALTSEMKKSKEGNRATWYAVVGGAPEVADFFVAVPFKNFAELDIERDGVWKVYADAKGKDKAAAIRDKFRASLESDWSYMYTLNKELSN</sequence>
<keyword evidence="2" id="KW-1185">Reference proteome</keyword>
<organism evidence="1 2">
    <name type="scientific">Algibacter aquimarinus</name>
    <dbReference type="NCBI Taxonomy" id="1136748"/>
    <lineage>
        <taxon>Bacteria</taxon>
        <taxon>Pseudomonadati</taxon>
        <taxon>Bacteroidota</taxon>
        <taxon>Flavobacteriia</taxon>
        <taxon>Flavobacteriales</taxon>
        <taxon>Flavobacteriaceae</taxon>
        <taxon>Algibacter</taxon>
    </lineage>
</organism>
<name>A0ABP9HR86_9FLAO</name>
<gene>
    <name evidence="1" type="ORF">GCM10023315_29550</name>
</gene>
<evidence type="ECO:0000313" key="1">
    <source>
        <dbReference type="EMBL" id="GAA4976780.1"/>
    </source>
</evidence>
<comment type="caution">
    <text evidence="1">The sequence shown here is derived from an EMBL/GenBank/DDBJ whole genome shotgun (WGS) entry which is preliminary data.</text>
</comment>
<reference evidence="2" key="1">
    <citation type="journal article" date="2019" name="Int. J. Syst. Evol. Microbiol.">
        <title>The Global Catalogue of Microorganisms (GCM) 10K type strain sequencing project: providing services to taxonomists for standard genome sequencing and annotation.</title>
        <authorList>
            <consortium name="The Broad Institute Genomics Platform"/>
            <consortium name="The Broad Institute Genome Sequencing Center for Infectious Disease"/>
            <person name="Wu L."/>
            <person name="Ma J."/>
        </authorList>
    </citation>
    <scope>NUCLEOTIDE SEQUENCE [LARGE SCALE GENOMIC DNA]</scope>
    <source>
        <strain evidence="2">JCM 18287</strain>
    </source>
</reference>
<dbReference type="Proteomes" id="UP001501692">
    <property type="component" value="Unassembled WGS sequence"/>
</dbReference>
<accession>A0ABP9HR86</accession>
<evidence type="ECO:0000313" key="2">
    <source>
        <dbReference type="Proteomes" id="UP001501692"/>
    </source>
</evidence>